<organism evidence="3 4">
    <name type="scientific">Pediococcus inopinatus</name>
    <dbReference type="NCBI Taxonomy" id="114090"/>
    <lineage>
        <taxon>Bacteria</taxon>
        <taxon>Bacillati</taxon>
        <taxon>Bacillota</taxon>
        <taxon>Bacilli</taxon>
        <taxon>Lactobacillales</taxon>
        <taxon>Lactobacillaceae</taxon>
        <taxon>Pediococcus</taxon>
    </lineage>
</organism>
<gene>
    <name evidence="3" type="ORF">N6G96_07330</name>
</gene>
<protein>
    <submittedName>
        <fullName evidence="3">Uncharacterized protein</fullName>
    </submittedName>
</protein>
<dbReference type="Proteomes" id="UP001302696">
    <property type="component" value="Chromosome"/>
</dbReference>
<keyword evidence="2" id="KW-0472">Membrane</keyword>
<keyword evidence="2" id="KW-1133">Transmembrane helix</keyword>
<keyword evidence="4" id="KW-1185">Reference proteome</keyword>
<reference evidence="4" key="1">
    <citation type="submission" date="2024-06" db="EMBL/GenBank/DDBJ databases">
        <authorList>
            <person name="Chang H.C."/>
            <person name="Mun S.Y."/>
        </authorList>
    </citation>
    <scope>NUCLEOTIDE SEQUENCE [LARGE SCALE GENOMIC DNA]</scope>
    <source>
        <strain evidence="4">KT1</strain>
    </source>
</reference>
<name>A0ABZ0Q2B8_9LACO</name>
<keyword evidence="1" id="KW-0175">Coiled coil</keyword>
<accession>A0ABZ0Q2B8</accession>
<sequence>MNNRKQNKILRRVEVLIKQLQDSSFFKKLKNKYSRFQDWHDEHVSVIRILTVISCVAIMGLLLLGTKFAPVPLQVNVTGVNKTLDYENESGSIKLLSKMYNPKENIMVLSIQTTRQLDAGSTVPIPQNQLKFKLQTYNPEKATMQIIPTTSDKFTLVVRHLTPKYRALKVKVINNTPTSTPYVDGDDSDTPAQKRAYKKAGKTVTLRVVTNKKMINSSIRDSGRKTFAIQTTKREIDHQQNLITSNKKKIIAAKKLISIDKNNIAAKKSDDQYNTTGEKKSTQDTLDNLQSDIASQNATIKTNQDAIKIHNQKIELLQQQIADVQSGVYKLPGEIQSTQNQNFAK</sequence>
<feature type="transmembrane region" description="Helical" evidence="2">
    <location>
        <begin position="45"/>
        <end position="64"/>
    </location>
</feature>
<evidence type="ECO:0000313" key="3">
    <source>
        <dbReference type="EMBL" id="WPC21100.1"/>
    </source>
</evidence>
<evidence type="ECO:0000313" key="4">
    <source>
        <dbReference type="Proteomes" id="UP001302696"/>
    </source>
</evidence>
<feature type="coiled-coil region" evidence="1">
    <location>
        <begin position="279"/>
        <end position="320"/>
    </location>
</feature>
<dbReference type="EMBL" id="CP104778">
    <property type="protein sequence ID" value="WPC21100.1"/>
    <property type="molecule type" value="Genomic_DNA"/>
</dbReference>
<evidence type="ECO:0000256" key="1">
    <source>
        <dbReference type="SAM" id="Coils"/>
    </source>
</evidence>
<evidence type="ECO:0000256" key="2">
    <source>
        <dbReference type="SAM" id="Phobius"/>
    </source>
</evidence>
<keyword evidence="2" id="KW-0812">Transmembrane</keyword>
<dbReference type="RefSeq" id="WP_144010366.1">
    <property type="nucleotide sequence ID" value="NZ_CP019981.1"/>
</dbReference>
<proteinExistence type="predicted"/>